<accession>G2T0W2</accession>
<dbReference type="InterPro" id="IPR008979">
    <property type="entry name" value="Galactose-bd-like_sf"/>
</dbReference>
<dbReference type="KEGG" id="rho:RHOM_04170"/>
<dbReference type="eggNOG" id="ENOG502ZAKM">
    <property type="taxonomic scope" value="Bacteria"/>
</dbReference>
<name>G2T0W2_ROSHA</name>
<sequence length="265" mass="30016">MAVITIKIQNKDGMTLSVARGEDEAALVYTKEYEEGDEIIFEISPKNAFYELMADDALGAATVYVTGDVHYRIPFGERKISYSPKTFSGNRHLITAKLADMTCFGSCRNLAKNVMDQHGETNCYPHASANVETRGEAVFAARNAIDGVTVNDAHGEWPYESWGINRREDANMRLEFGRKVVVSRIRLYTRADFPHDNWWKQVTIRFSDGSEVVAELEKSEKPHEIVFEERVITELTLEKLKKADDPSPFPALTQIEVYGREAEKL</sequence>
<reference evidence="2 3" key="1">
    <citation type="journal article" date="2015" name="Genome Announc.">
        <title>Complete genome sequence of the human gut symbiont Roseburia hominis.</title>
        <authorList>
            <person name="Travis A.J."/>
            <person name="Kelly D."/>
            <person name="Flint H.J."/>
            <person name="Aminov R.I."/>
        </authorList>
    </citation>
    <scope>NUCLEOTIDE SEQUENCE [LARGE SCALE GENOMIC DNA]</scope>
    <source>
        <strain evidence="3">DSM 16839 / JCM 17582 / NCIMB 14029 / A2-183</strain>
    </source>
</reference>
<evidence type="ECO:0000259" key="1">
    <source>
        <dbReference type="Pfam" id="PF24135"/>
    </source>
</evidence>
<dbReference type="InterPro" id="IPR055826">
    <property type="entry name" value="DUF7402"/>
</dbReference>
<feature type="domain" description="DUF7402" evidence="1">
    <location>
        <begin position="127"/>
        <end position="238"/>
    </location>
</feature>
<dbReference type="BioCyc" id="RHOM585394:G1H02-849-MONOMER"/>
<gene>
    <name evidence="2" type="ordered locus">RHOM_04170</name>
</gene>
<keyword evidence="3" id="KW-1185">Reference proteome</keyword>
<dbReference type="STRING" id="585394.RHOM_04170"/>
<proteinExistence type="predicted"/>
<dbReference type="RefSeq" id="WP_014079001.1">
    <property type="nucleotide sequence ID" value="NC_015977.1"/>
</dbReference>
<dbReference type="SUPFAM" id="SSF49785">
    <property type="entry name" value="Galactose-binding domain-like"/>
    <property type="match status" value="1"/>
</dbReference>
<evidence type="ECO:0000313" key="2">
    <source>
        <dbReference type="EMBL" id="AEN95956.1"/>
    </source>
</evidence>
<dbReference type="Pfam" id="PF24135">
    <property type="entry name" value="DUF7402"/>
    <property type="match status" value="1"/>
</dbReference>
<dbReference type="EMBL" id="CP003040">
    <property type="protein sequence ID" value="AEN95956.1"/>
    <property type="molecule type" value="Genomic_DNA"/>
</dbReference>
<dbReference type="HOGENOM" id="CLU_070538_0_0_9"/>
<evidence type="ECO:0000313" key="3">
    <source>
        <dbReference type="Proteomes" id="UP000008178"/>
    </source>
</evidence>
<dbReference type="AlphaFoldDB" id="G2T0W2"/>
<dbReference type="GeneID" id="93722683"/>
<dbReference type="Gene3D" id="2.60.120.260">
    <property type="entry name" value="Galactose-binding domain-like"/>
    <property type="match status" value="1"/>
</dbReference>
<protein>
    <recommendedName>
        <fullName evidence="1">DUF7402 domain-containing protein</fullName>
    </recommendedName>
</protein>
<dbReference type="Proteomes" id="UP000008178">
    <property type="component" value="Chromosome"/>
</dbReference>
<organism evidence="2 3">
    <name type="scientific">Roseburia hominis (strain DSM 16839 / JCM 17582 / NCIMB 14029 / A2-183)</name>
    <dbReference type="NCBI Taxonomy" id="585394"/>
    <lineage>
        <taxon>Bacteria</taxon>
        <taxon>Bacillati</taxon>
        <taxon>Bacillota</taxon>
        <taxon>Clostridia</taxon>
        <taxon>Lachnospirales</taxon>
        <taxon>Lachnospiraceae</taxon>
        <taxon>Roseburia</taxon>
    </lineage>
</organism>
<dbReference type="OrthoDB" id="5674083at2"/>